<dbReference type="STRING" id="225164.V3ZX29"/>
<dbReference type="GO" id="GO:0030119">
    <property type="term" value="C:AP-type membrane coat adaptor complex"/>
    <property type="evidence" value="ECO:0007669"/>
    <property type="project" value="TreeGrafter"/>
</dbReference>
<dbReference type="KEGG" id="lgi:LOTGIDRAFT_154993"/>
<evidence type="ECO:0000256" key="2">
    <source>
        <dbReference type="ARBA" id="ARBA00011174"/>
    </source>
</evidence>
<protein>
    <recommendedName>
        <fullName evidence="3">AP-5 complex subunit mu-1</fullName>
    </recommendedName>
    <alternativeName>
        <fullName evidence="8">Adaptor-related protein complex 5 subunit mu-1</fullName>
    </alternativeName>
</protein>
<dbReference type="PANTHER" id="PTHR16082:SF2">
    <property type="entry name" value="AP-5 COMPLEX SUBUNIT MU-1"/>
    <property type="match status" value="1"/>
</dbReference>
<dbReference type="SUPFAM" id="SSF49447">
    <property type="entry name" value="Second domain of Mu2 adaptin subunit (ap50) of ap2 adaptor"/>
    <property type="match status" value="1"/>
</dbReference>
<dbReference type="Proteomes" id="UP000030746">
    <property type="component" value="Unassembled WGS sequence"/>
</dbReference>
<comment type="similarity">
    <text evidence="1">Belongs to the adaptor complexes medium subunit family.</text>
</comment>
<gene>
    <name evidence="10" type="ORF">LOTGIDRAFT_154993</name>
</gene>
<evidence type="ECO:0000313" key="11">
    <source>
        <dbReference type="Proteomes" id="UP000030746"/>
    </source>
</evidence>
<dbReference type="GO" id="GO:0005829">
    <property type="term" value="C:cytosol"/>
    <property type="evidence" value="ECO:0007669"/>
    <property type="project" value="TreeGrafter"/>
</dbReference>
<dbReference type="GeneID" id="20236495"/>
<dbReference type="HOGENOM" id="CLU_1541855_0_0_1"/>
<dbReference type="AlphaFoldDB" id="V3ZX29"/>
<dbReference type="Pfam" id="PF00928">
    <property type="entry name" value="Adap_comp_sub"/>
    <property type="match status" value="1"/>
</dbReference>
<dbReference type="PANTHER" id="PTHR16082">
    <property type="entry name" value="AP-5 COMPLEX SUBUNIT MU-1"/>
    <property type="match status" value="1"/>
</dbReference>
<evidence type="ECO:0000256" key="8">
    <source>
        <dbReference type="ARBA" id="ARBA00030827"/>
    </source>
</evidence>
<accession>V3ZX29</accession>
<reference evidence="10 11" key="1">
    <citation type="journal article" date="2013" name="Nature">
        <title>Insights into bilaterian evolution from three spiralian genomes.</title>
        <authorList>
            <person name="Simakov O."/>
            <person name="Marletaz F."/>
            <person name="Cho S.J."/>
            <person name="Edsinger-Gonzales E."/>
            <person name="Havlak P."/>
            <person name="Hellsten U."/>
            <person name="Kuo D.H."/>
            <person name="Larsson T."/>
            <person name="Lv J."/>
            <person name="Arendt D."/>
            <person name="Savage R."/>
            <person name="Osoegawa K."/>
            <person name="de Jong P."/>
            <person name="Grimwood J."/>
            <person name="Chapman J.A."/>
            <person name="Shapiro H."/>
            <person name="Aerts A."/>
            <person name="Otillar R.P."/>
            <person name="Terry A.Y."/>
            <person name="Boore J.L."/>
            <person name="Grigoriev I.V."/>
            <person name="Lindberg D.R."/>
            <person name="Seaver E.C."/>
            <person name="Weisblat D.A."/>
            <person name="Putnam N.H."/>
            <person name="Rokhsar D.S."/>
        </authorList>
    </citation>
    <scope>NUCLEOTIDE SEQUENCE [LARGE SCALE GENOMIC DNA]</scope>
</reference>
<dbReference type="InterPro" id="IPR028565">
    <property type="entry name" value="MHD"/>
</dbReference>
<evidence type="ECO:0000256" key="4">
    <source>
        <dbReference type="ARBA" id="ARBA00022448"/>
    </source>
</evidence>
<keyword evidence="6" id="KW-0472">Membrane</keyword>
<evidence type="ECO:0000256" key="5">
    <source>
        <dbReference type="ARBA" id="ARBA00022927"/>
    </source>
</evidence>
<dbReference type="CTD" id="20236495"/>
<sequence>MDTLRFEGNNLYVGVLPTLYKLVNPNKSPFHSLKYDILHDISAVNSGIKLQSNFTLQCEEEQSKDTLEVYGSVTCKAEIDGVTSDITFNISYLNEGLTAPLDNLVIHHCVQSVDSDIIQKDSSNVRPLPRRIRFLPPYDVFTLCQYTVTHVQELPIFGVYKMKTLGNNPNDSFM</sequence>
<evidence type="ECO:0000256" key="7">
    <source>
        <dbReference type="ARBA" id="ARBA00029433"/>
    </source>
</evidence>
<organism evidence="10 11">
    <name type="scientific">Lottia gigantea</name>
    <name type="common">Giant owl limpet</name>
    <dbReference type="NCBI Taxonomy" id="225164"/>
    <lineage>
        <taxon>Eukaryota</taxon>
        <taxon>Metazoa</taxon>
        <taxon>Spiralia</taxon>
        <taxon>Lophotrochozoa</taxon>
        <taxon>Mollusca</taxon>
        <taxon>Gastropoda</taxon>
        <taxon>Patellogastropoda</taxon>
        <taxon>Lottioidea</taxon>
        <taxon>Lottiidae</taxon>
        <taxon>Lottia</taxon>
    </lineage>
</organism>
<dbReference type="GO" id="GO:0005764">
    <property type="term" value="C:lysosome"/>
    <property type="evidence" value="ECO:0007669"/>
    <property type="project" value="TreeGrafter"/>
</dbReference>
<keyword evidence="5" id="KW-0653">Protein transport</keyword>
<dbReference type="Gene3D" id="2.60.40.1170">
    <property type="entry name" value="Mu homology domain, subdomain B"/>
    <property type="match status" value="1"/>
</dbReference>
<keyword evidence="4" id="KW-0813">Transport</keyword>
<feature type="domain" description="MHD" evidence="9">
    <location>
        <begin position="55"/>
        <end position="156"/>
    </location>
</feature>
<dbReference type="GO" id="GO:0015031">
    <property type="term" value="P:protein transport"/>
    <property type="evidence" value="ECO:0007669"/>
    <property type="project" value="UniProtKB-KW"/>
</dbReference>
<evidence type="ECO:0000259" key="9">
    <source>
        <dbReference type="Pfam" id="PF00928"/>
    </source>
</evidence>
<evidence type="ECO:0000256" key="6">
    <source>
        <dbReference type="ARBA" id="ARBA00023136"/>
    </source>
</evidence>
<dbReference type="InterPro" id="IPR036168">
    <property type="entry name" value="AP2_Mu_C_sf"/>
</dbReference>
<evidence type="ECO:0000313" key="10">
    <source>
        <dbReference type="EMBL" id="ESO85506.1"/>
    </source>
</evidence>
<dbReference type="GO" id="GO:0016197">
    <property type="term" value="P:endosomal transport"/>
    <property type="evidence" value="ECO:0007669"/>
    <property type="project" value="TreeGrafter"/>
</dbReference>
<keyword evidence="11" id="KW-1185">Reference proteome</keyword>
<name>V3ZX29_LOTGI</name>
<dbReference type="GO" id="GO:0005770">
    <property type="term" value="C:late endosome"/>
    <property type="evidence" value="ECO:0007669"/>
    <property type="project" value="TreeGrafter"/>
</dbReference>
<comment type="subcellular location">
    <subcellularLocation>
        <location evidence="7">Endomembrane system</location>
        <topology evidence="7">Peripheral membrane protein</topology>
        <orientation evidence="7">Cytoplasmic side</orientation>
    </subcellularLocation>
</comment>
<evidence type="ECO:0000256" key="3">
    <source>
        <dbReference type="ARBA" id="ARBA00021851"/>
    </source>
</evidence>
<dbReference type="OrthoDB" id="1877176at2759"/>
<dbReference type="InterPro" id="IPR039591">
    <property type="entry name" value="AP5M1"/>
</dbReference>
<comment type="subunit">
    <text evidence="2">Probably part of the adaptor protein complex 5 (AP-5) a tetramer composed of AP5B1, AP5M1, AP5S1 and AP5Z1.</text>
</comment>
<dbReference type="RefSeq" id="XP_009063751.1">
    <property type="nucleotide sequence ID" value="XM_009065503.1"/>
</dbReference>
<proteinExistence type="inferred from homology"/>
<evidence type="ECO:0000256" key="1">
    <source>
        <dbReference type="ARBA" id="ARBA00005324"/>
    </source>
</evidence>
<dbReference type="EMBL" id="KB203274">
    <property type="protein sequence ID" value="ESO85506.1"/>
    <property type="molecule type" value="Genomic_DNA"/>
</dbReference>